<proteinExistence type="predicted"/>
<name>A0A0E9T4N2_ANGAN</name>
<evidence type="ECO:0000313" key="1">
    <source>
        <dbReference type="EMBL" id="JAH48641.1"/>
    </source>
</evidence>
<reference evidence="1" key="1">
    <citation type="submission" date="2014-11" db="EMBL/GenBank/DDBJ databases">
        <authorList>
            <person name="Amaro Gonzalez C."/>
        </authorList>
    </citation>
    <scope>NUCLEOTIDE SEQUENCE</scope>
</reference>
<organism evidence="1">
    <name type="scientific">Anguilla anguilla</name>
    <name type="common">European freshwater eel</name>
    <name type="synonym">Muraena anguilla</name>
    <dbReference type="NCBI Taxonomy" id="7936"/>
    <lineage>
        <taxon>Eukaryota</taxon>
        <taxon>Metazoa</taxon>
        <taxon>Chordata</taxon>
        <taxon>Craniata</taxon>
        <taxon>Vertebrata</taxon>
        <taxon>Euteleostomi</taxon>
        <taxon>Actinopterygii</taxon>
        <taxon>Neopterygii</taxon>
        <taxon>Teleostei</taxon>
        <taxon>Anguilliformes</taxon>
        <taxon>Anguillidae</taxon>
        <taxon>Anguilla</taxon>
    </lineage>
</organism>
<protein>
    <submittedName>
        <fullName evidence="1">Uncharacterized protein</fullName>
    </submittedName>
</protein>
<sequence length="10" mass="977">MAPMCAVGVV</sequence>
<dbReference type="EMBL" id="GBXM01059936">
    <property type="protein sequence ID" value="JAH48641.1"/>
    <property type="molecule type" value="Transcribed_RNA"/>
</dbReference>
<reference evidence="1" key="2">
    <citation type="journal article" date="2015" name="Fish Shellfish Immunol.">
        <title>Early steps in the European eel (Anguilla anguilla)-Vibrio vulnificus interaction in the gills: Role of the RtxA13 toxin.</title>
        <authorList>
            <person name="Callol A."/>
            <person name="Pajuelo D."/>
            <person name="Ebbesson L."/>
            <person name="Teles M."/>
            <person name="MacKenzie S."/>
            <person name="Amaro C."/>
        </authorList>
    </citation>
    <scope>NUCLEOTIDE SEQUENCE</scope>
</reference>
<accession>A0A0E9T4N2</accession>